<dbReference type="PANTHER" id="PTHR34220">
    <property type="entry name" value="SENSOR HISTIDINE KINASE YPDA"/>
    <property type="match status" value="1"/>
</dbReference>
<proteinExistence type="predicted"/>
<accession>A0AAE3XL38</accession>
<feature type="transmembrane region" description="Helical" evidence="1">
    <location>
        <begin position="16"/>
        <end position="37"/>
    </location>
</feature>
<feature type="transmembrane region" description="Helical" evidence="1">
    <location>
        <begin position="43"/>
        <end position="64"/>
    </location>
</feature>
<name>A0AAE3XL38_9BACT</name>
<evidence type="ECO:0000313" key="3">
    <source>
        <dbReference type="EMBL" id="MDR6237915.1"/>
    </source>
</evidence>
<evidence type="ECO:0000256" key="1">
    <source>
        <dbReference type="SAM" id="Phobius"/>
    </source>
</evidence>
<keyword evidence="4" id="KW-1185">Reference proteome</keyword>
<sequence length="361" mass="42194">MSLRISKFILSKNLKTALYVHATLAFGLFLINTPSLIGGTASLSHVIRISIIFFIFGFSLHTGNQAYNEYLELKFSWIKQLRKRLFWSLTLFVVVNLSITTFLHFWLNIYFGGKMLWPWELWSSPMFLKNGTGTLLISLFMSLIFQCISFFTEWKTTFVEKEKLKTQHMESQLTAMKNQLNPHFLFNSLNVLSELVHEDADLSEMFIQKLSHIYRYILAVQDKPLIELSEELKICEDYIFLQKIRFEERLIVDIHIDPEELNTKLPPLCLQLLLENAMKHNQMTKKTPLKIEVIINNDHLIVRNNMTKKNEKAISMGLGLQNIDKRYTMLNDKGINTFSDQESFEVHLPLIKEKQFSSLVS</sequence>
<dbReference type="InterPro" id="IPR050640">
    <property type="entry name" value="Bact_2-comp_sensor_kinase"/>
</dbReference>
<feature type="domain" description="Signal transduction histidine kinase internal region" evidence="2">
    <location>
        <begin position="172"/>
        <end position="250"/>
    </location>
</feature>
<dbReference type="InterPro" id="IPR036890">
    <property type="entry name" value="HATPase_C_sf"/>
</dbReference>
<dbReference type="PANTHER" id="PTHR34220:SF7">
    <property type="entry name" value="SENSOR HISTIDINE KINASE YPDA"/>
    <property type="match status" value="1"/>
</dbReference>
<evidence type="ECO:0000313" key="4">
    <source>
        <dbReference type="Proteomes" id="UP001185092"/>
    </source>
</evidence>
<dbReference type="RefSeq" id="WP_309937384.1">
    <property type="nucleotide sequence ID" value="NZ_AP025305.1"/>
</dbReference>
<keyword evidence="1" id="KW-1133">Transmembrane helix</keyword>
<organism evidence="3 4">
    <name type="scientific">Aureibacter tunicatorum</name>
    <dbReference type="NCBI Taxonomy" id="866807"/>
    <lineage>
        <taxon>Bacteria</taxon>
        <taxon>Pseudomonadati</taxon>
        <taxon>Bacteroidota</taxon>
        <taxon>Cytophagia</taxon>
        <taxon>Cytophagales</taxon>
        <taxon>Persicobacteraceae</taxon>
        <taxon>Aureibacter</taxon>
    </lineage>
</organism>
<reference evidence="3" key="1">
    <citation type="submission" date="2023-07" db="EMBL/GenBank/DDBJ databases">
        <title>Genomic Encyclopedia of Type Strains, Phase IV (KMG-IV): sequencing the most valuable type-strain genomes for metagenomic binning, comparative biology and taxonomic classification.</title>
        <authorList>
            <person name="Goeker M."/>
        </authorList>
    </citation>
    <scope>NUCLEOTIDE SEQUENCE</scope>
    <source>
        <strain evidence="3">DSM 26174</strain>
    </source>
</reference>
<keyword evidence="1" id="KW-0472">Membrane</keyword>
<dbReference type="GO" id="GO:0000155">
    <property type="term" value="F:phosphorelay sensor kinase activity"/>
    <property type="evidence" value="ECO:0007669"/>
    <property type="project" value="InterPro"/>
</dbReference>
<dbReference type="Gene3D" id="3.30.565.10">
    <property type="entry name" value="Histidine kinase-like ATPase, C-terminal domain"/>
    <property type="match status" value="1"/>
</dbReference>
<keyword evidence="1" id="KW-0812">Transmembrane</keyword>
<comment type="caution">
    <text evidence="3">The sequence shown here is derived from an EMBL/GenBank/DDBJ whole genome shotgun (WGS) entry which is preliminary data.</text>
</comment>
<feature type="transmembrane region" description="Helical" evidence="1">
    <location>
        <begin position="131"/>
        <end position="151"/>
    </location>
</feature>
<dbReference type="Proteomes" id="UP001185092">
    <property type="component" value="Unassembled WGS sequence"/>
</dbReference>
<gene>
    <name evidence="3" type="ORF">HNQ88_000891</name>
</gene>
<dbReference type="InterPro" id="IPR010559">
    <property type="entry name" value="Sig_transdc_His_kin_internal"/>
</dbReference>
<dbReference type="EMBL" id="JAVDQD010000001">
    <property type="protein sequence ID" value="MDR6237915.1"/>
    <property type="molecule type" value="Genomic_DNA"/>
</dbReference>
<dbReference type="GO" id="GO:0016020">
    <property type="term" value="C:membrane"/>
    <property type="evidence" value="ECO:0007669"/>
    <property type="project" value="InterPro"/>
</dbReference>
<feature type="transmembrane region" description="Helical" evidence="1">
    <location>
        <begin position="85"/>
        <end position="111"/>
    </location>
</feature>
<dbReference type="Pfam" id="PF06580">
    <property type="entry name" value="His_kinase"/>
    <property type="match status" value="1"/>
</dbReference>
<evidence type="ECO:0000259" key="2">
    <source>
        <dbReference type="Pfam" id="PF06580"/>
    </source>
</evidence>
<protein>
    <recommendedName>
        <fullName evidence="2">Signal transduction histidine kinase internal region domain-containing protein</fullName>
    </recommendedName>
</protein>
<dbReference type="AlphaFoldDB" id="A0AAE3XL38"/>